<feature type="region of interest" description="Disordered" evidence="1">
    <location>
        <begin position="69"/>
        <end position="117"/>
    </location>
</feature>
<protein>
    <submittedName>
        <fullName evidence="2">Uncharacterized protein</fullName>
    </submittedName>
</protein>
<name>A0A143CC19_9ACTN</name>
<organism evidence="2 3">
    <name type="scientific">Streptomyces qaidamensis</name>
    <dbReference type="NCBI Taxonomy" id="1783515"/>
    <lineage>
        <taxon>Bacteria</taxon>
        <taxon>Bacillati</taxon>
        <taxon>Actinomycetota</taxon>
        <taxon>Actinomycetes</taxon>
        <taxon>Kitasatosporales</taxon>
        <taxon>Streptomycetaceae</taxon>
        <taxon>Streptomyces</taxon>
        <taxon>Streptomyces aurantiacus group</taxon>
    </lineage>
</organism>
<proteinExistence type="predicted"/>
<dbReference type="KEGG" id="stsi:A4E84_36565"/>
<accession>A0A143CC19</accession>
<feature type="compositionally biased region" description="Low complexity" evidence="1">
    <location>
        <begin position="95"/>
        <end position="108"/>
    </location>
</feature>
<keyword evidence="3" id="KW-1185">Reference proteome</keyword>
<evidence type="ECO:0000313" key="2">
    <source>
        <dbReference type="EMBL" id="AMW14515.1"/>
    </source>
</evidence>
<evidence type="ECO:0000256" key="1">
    <source>
        <dbReference type="SAM" id="MobiDB-lite"/>
    </source>
</evidence>
<dbReference type="AlphaFoldDB" id="A0A143CC19"/>
<gene>
    <name evidence="2" type="ORF">A4E84_36565</name>
</gene>
<evidence type="ECO:0000313" key="3">
    <source>
        <dbReference type="Proteomes" id="UP000076096"/>
    </source>
</evidence>
<sequence length="117" mass="12191">MRFSLRESRAQGVAPAQVVTDRFARSRRTRGLSGQVAVTAMQTEVCVEYAVPASARRKLGAALVGDVRRLGRGNGTETGPMSVWRVGQATTPGPTQASSSAAAVTQAADPPYSSGTL</sequence>
<reference evidence="3" key="1">
    <citation type="submission" date="2016-04" db="EMBL/GenBank/DDBJ databases">
        <authorList>
            <person name="Zhang B."/>
        </authorList>
    </citation>
    <scope>NUCLEOTIDE SEQUENCE [LARGE SCALE GENOMIC DNA]</scope>
    <source>
        <strain evidence="3">S10</strain>
    </source>
</reference>
<dbReference type="EMBL" id="CP015098">
    <property type="protein sequence ID" value="AMW14515.1"/>
    <property type="molecule type" value="Genomic_DNA"/>
</dbReference>
<dbReference type="Proteomes" id="UP000076096">
    <property type="component" value="Chromosome"/>
</dbReference>